<dbReference type="InterPro" id="IPR014729">
    <property type="entry name" value="Rossmann-like_a/b/a_fold"/>
</dbReference>
<evidence type="ECO:0000313" key="12">
    <source>
        <dbReference type="Proteomes" id="UP001300261"/>
    </source>
</evidence>
<reference evidence="11 12" key="1">
    <citation type="journal article" date="2016" name="Int. J. Syst. Evol. Microbiol.">
        <title>Labrenzia salina sp. nov., isolated from the rhizosphere of the halophyte Arthrocnemum macrostachyum.</title>
        <authorList>
            <person name="Camacho M."/>
            <person name="Redondo-Gomez S."/>
            <person name="Rodriguez-Llorente I."/>
            <person name="Rohde M."/>
            <person name="Sproer C."/>
            <person name="Schumann P."/>
            <person name="Klenk H.P."/>
            <person name="Montero-Calasanz M.D.C."/>
        </authorList>
    </citation>
    <scope>NUCLEOTIDE SEQUENCE [LARGE SCALE GENOMIC DNA]</scope>
    <source>
        <strain evidence="11 12">DSM 29163</strain>
    </source>
</reference>
<feature type="binding site" evidence="8">
    <location>
        <position position="253"/>
    </location>
    <ligand>
        <name>ATP</name>
        <dbReference type="ChEBI" id="CHEBI:30616"/>
    </ligand>
</feature>
<comment type="caution">
    <text evidence="11">The sequence shown here is derived from an EMBL/GenBank/DDBJ whole genome shotgun (WGS) entry which is preliminary data.</text>
</comment>
<protein>
    <recommendedName>
        <fullName evidence="8">Glutamate--tRNA ligase</fullName>
        <ecNumber evidence="8">6.1.1.17</ecNumber>
    </recommendedName>
    <alternativeName>
        <fullName evidence="8">Glutamyl-tRNA synthetase</fullName>
        <shortName evidence="8">GluRS</shortName>
    </alternativeName>
</protein>
<keyword evidence="4 8" id="KW-0547">Nucleotide-binding</keyword>
<dbReference type="PRINTS" id="PR00987">
    <property type="entry name" value="TRNASYNTHGLU"/>
</dbReference>
<evidence type="ECO:0000256" key="3">
    <source>
        <dbReference type="ARBA" id="ARBA00022598"/>
    </source>
</evidence>
<name>A0ABT3R2B5_9HYPH</name>
<dbReference type="RefSeq" id="WP_265962995.1">
    <property type="nucleotide sequence ID" value="NZ_JAPEVI010000003.1"/>
</dbReference>
<dbReference type="Pfam" id="PF00749">
    <property type="entry name" value="tRNA-synt_1c"/>
    <property type="match status" value="1"/>
</dbReference>
<evidence type="ECO:0000256" key="6">
    <source>
        <dbReference type="ARBA" id="ARBA00022917"/>
    </source>
</evidence>
<comment type="subunit">
    <text evidence="8">Monomer.</text>
</comment>
<evidence type="ECO:0000256" key="2">
    <source>
        <dbReference type="ARBA" id="ARBA00022490"/>
    </source>
</evidence>
<dbReference type="PANTHER" id="PTHR43311">
    <property type="entry name" value="GLUTAMATE--TRNA LIGASE"/>
    <property type="match status" value="1"/>
</dbReference>
<dbReference type="Gene3D" id="3.40.50.620">
    <property type="entry name" value="HUPs"/>
    <property type="match status" value="1"/>
</dbReference>
<dbReference type="InterPro" id="IPR001412">
    <property type="entry name" value="aa-tRNA-synth_I_CS"/>
</dbReference>
<feature type="short sequence motif" description="'KMSKS' region" evidence="8">
    <location>
        <begin position="250"/>
        <end position="254"/>
    </location>
</feature>
<dbReference type="InterPro" id="IPR004527">
    <property type="entry name" value="Glu-tRNA-ligase_bac/mito"/>
</dbReference>
<evidence type="ECO:0000256" key="8">
    <source>
        <dbReference type="HAMAP-Rule" id="MF_00022"/>
    </source>
</evidence>
<evidence type="ECO:0000259" key="9">
    <source>
        <dbReference type="Pfam" id="PF00749"/>
    </source>
</evidence>
<dbReference type="InterPro" id="IPR045462">
    <property type="entry name" value="aa-tRNA-synth_I_cd-bd"/>
</dbReference>
<dbReference type="CDD" id="cd00808">
    <property type="entry name" value="GluRS_core"/>
    <property type="match status" value="1"/>
</dbReference>
<keyword evidence="3 8" id="KW-0436">Ligase</keyword>
<evidence type="ECO:0000256" key="1">
    <source>
        <dbReference type="ARBA" id="ARBA00007894"/>
    </source>
</evidence>
<dbReference type="InterPro" id="IPR000924">
    <property type="entry name" value="Glu/Gln-tRNA-synth"/>
</dbReference>
<accession>A0ABT3R2B5</accession>
<dbReference type="PROSITE" id="PS00178">
    <property type="entry name" value="AA_TRNA_LIGASE_I"/>
    <property type="match status" value="1"/>
</dbReference>
<dbReference type="SUPFAM" id="SSF52374">
    <property type="entry name" value="Nucleotidylyl transferase"/>
    <property type="match status" value="1"/>
</dbReference>
<organism evidence="11 12">
    <name type="scientific">Roseibium salinum</name>
    <dbReference type="NCBI Taxonomy" id="1604349"/>
    <lineage>
        <taxon>Bacteria</taxon>
        <taxon>Pseudomonadati</taxon>
        <taxon>Pseudomonadota</taxon>
        <taxon>Alphaproteobacteria</taxon>
        <taxon>Hyphomicrobiales</taxon>
        <taxon>Stappiaceae</taxon>
        <taxon>Roseibium</taxon>
    </lineage>
</organism>
<dbReference type="HAMAP" id="MF_00022">
    <property type="entry name" value="Glu_tRNA_synth_type1"/>
    <property type="match status" value="1"/>
</dbReference>
<dbReference type="EC" id="6.1.1.17" evidence="8"/>
<evidence type="ECO:0000256" key="5">
    <source>
        <dbReference type="ARBA" id="ARBA00022840"/>
    </source>
</evidence>
<keyword evidence="6 8" id="KW-0648">Protein biosynthesis</keyword>
<keyword evidence="7 8" id="KW-0030">Aminoacyl-tRNA synthetase</keyword>
<feature type="domain" description="Aminoacyl-tRNA synthetase class I anticodon-binding" evidence="10">
    <location>
        <begin position="378"/>
        <end position="452"/>
    </location>
</feature>
<evidence type="ECO:0000256" key="7">
    <source>
        <dbReference type="ARBA" id="ARBA00023146"/>
    </source>
</evidence>
<evidence type="ECO:0000259" key="10">
    <source>
        <dbReference type="Pfam" id="PF19269"/>
    </source>
</evidence>
<gene>
    <name evidence="8 11" type="primary">gltX</name>
    <name evidence="11" type="ORF">ON753_12680</name>
</gene>
<dbReference type="NCBIfam" id="TIGR00464">
    <property type="entry name" value="gltX_bact"/>
    <property type="match status" value="1"/>
</dbReference>
<dbReference type="Gene3D" id="1.10.10.350">
    <property type="match status" value="1"/>
</dbReference>
<keyword evidence="5 8" id="KW-0067">ATP-binding</keyword>
<dbReference type="SUPFAM" id="SSF48163">
    <property type="entry name" value="An anticodon-binding domain of class I aminoacyl-tRNA synthetases"/>
    <property type="match status" value="1"/>
</dbReference>
<dbReference type="GO" id="GO:0004818">
    <property type="term" value="F:glutamate-tRNA ligase activity"/>
    <property type="evidence" value="ECO:0007669"/>
    <property type="project" value="UniProtKB-EC"/>
</dbReference>
<dbReference type="Proteomes" id="UP001300261">
    <property type="component" value="Unassembled WGS sequence"/>
</dbReference>
<comment type="catalytic activity">
    <reaction evidence="8">
        <text>tRNA(Glu) + L-glutamate + ATP = L-glutamyl-tRNA(Glu) + AMP + diphosphate</text>
        <dbReference type="Rhea" id="RHEA:23540"/>
        <dbReference type="Rhea" id="RHEA-COMP:9663"/>
        <dbReference type="Rhea" id="RHEA-COMP:9680"/>
        <dbReference type="ChEBI" id="CHEBI:29985"/>
        <dbReference type="ChEBI" id="CHEBI:30616"/>
        <dbReference type="ChEBI" id="CHEBI:33019"/>
        <dbReference type="ChEBI" id="CHEBI:78442"/>
        <dbReference type="ChEBI" id="CHEBI:78520"/>
        <dbReference type="ChEBI" id="CHEBI:456215"/>
        <dbReference type="EC" id="6.1.1.17"/>
    </reaction>
</comment>
<dbReference type="InterPro" id="IPR008925">
    <property type="entry name" value="aa_tRNA-synth_I_cd-bd_sf"/>
</dbReference>
<comment type="caution">
    <text evidence="8">Lacks conserved residue(s) required for the propagation of feature annotation.</text>
</comment>
<comment type="similarity">
    <text evidence="1 8">Belongs to the class-I aminoacyl-tRNA synthetase family. Glutamate--tRNA ligase type 1 subfamily.</text>
</comment>
<dbReference type="EMBL" id="JAPEVI010000003">
    <property type="protein sequence ID" value="MCX2723221.1"/>
    <property type="molecule type" value="Genomic_DNA"/>
</dbReference>
<keyword evidence="12" id="KW-1185">Reference proteome</keyword>
<keyword evidence="2 8" id="KW-0963">Cytoplasm</keyword>
<comment type="function">
    <text evidence="8">Catalyzes the attachment of glutamate to tRNA(Glu) in a two-step reaction: glutamate is first activated by ATP to form Glu-AMP and then transferred to the acceptor end of tRNA(Glu).</text>
</comment>
<dbReference type="PANTHER" id="PTHR43311:SF2">
    <property type="entry name" value="GLUTAMATE--TRNA LIGASE, MITOCHONDRIAL-RELATED"/>
    <property type="match status" value="1"/>
</dbReference>
<feature type="domain" description="Glutamyl/glutaminyl-tRNA synthetase class Ib catalytic" evidence="9">
    <location>
        <begin position="3"/>
        <end position="317"/>
    </location>
</feature>
<dbReference type="InterPro" id="IPR020751">
    <property type="entry name" value="aa-tRNA-synth_I_codon-bd_sub2"/>
</dbReference>
<evidence type="ECO:0000313" key="11">
    <source>
        <dbReference type="EMBL" id="MCX2723221.1"/>
    </source>
</evidence>
<dbReference type="InterPro" id="IPR049940">
    <property type="entry name" value="GluQ/Sye"/>
</dbReference>
<sequence>MTVTVRFAPSPTGHIHIGNSRPALYNWLFARKSGGRFILRFDDTDLVRSKQEYVESIERDLRWLGIDPDRIERQSERVANYDAAAQRLKDAGLLYPCYETPDELERRRSRQRALGRPPVYDRAALKLTDDERAALEAEGRKPHWRFLLPNHEGNPFETQRTEVAWTDLCRGEQAVDLASMSDPVLIRADGTYLYTFTSIVDDIDMGVTHIIRGEDHVSNTGVQIAIFEALGAKAPVFGHHNLLTTREGEGLSKRKGALSIASLRESGLEAMAVASLAVLTGTSQSVEPVPAMDALVEKFDLASVSKSAAKFDPEELRNLNARLVHELPFEAVKDRLAGLGIDAGPEFWETVRGNCETVDDARTYWQVVAGPVEGRIDEEDRDFVARARDFFPEGEVTRETWGAWTGALKAETGRKGRGLFMPLRRVLTGMDHGPDMKDLLPLIGRQNILDRLP</sequence>
<dbReference type="Pfam" id="PF19269">
    <property type="entry name" value="Anticodon_2"/>
    <property type="match status" value="1"/>
</dbReference>
<dbReference type="InterPro" id="IPR020058">
    <property type="entry name" value="Glu/Gln-tRNA-synth_Ib_cat-dom"/>
</dbReference>
<dbReference type="InterPro" id="IPR033910">
    <property type="entry name" value="GluRS_core"/>
</dbReference>
<feature type="short sequence motif" description="'HIGH' region" evidence="8">
    <location>
        <begin position="9"/>
        <end position="19"/>
    </location>
</feature>
<comment type="subcellular location">
    <subcellularLocation>
        <location evidence="8">Cytoplasm</location>
    </subcellularLocation>
</comment>
<proteinExistence type="inferred from homology"/>
<evidence type="ECO:0000256" key="4">
    <source>
        <dbReference type="ARBA" id="ARBA00022741"/>
    </source>
</evidence>